<feature type="compositionally biased region" description="Pro residues" evidence="1">
    <location>
        <begin position="348"/>
        <end position="358"/>
    </location>
</feature>
<feature type="compositionally biased region" description="Polar residues" evidence="1">
    <location>
        <begin position="265"/>
        <end position="275"/>
    </location>
</feature>
<evidence type="ECO:0000313" key="3">
    <source>
        <dbReference type="Proteomes" id="UP001498398"/>
    </source>
</evidence>
<feature type="compositionally biased region" description="Polar residues" evidence="1">
    <location>
        <begin position="412"/>
        <end position="421"/>
    </location>
</feature>
<feature type="compositionally biased region" description="Low complexity" evidence="1">
    <location>
        <begin position="325"/>
        <end position="347"/>
    </location>
</feature>
<keyword evidence="3" id="KW-1185">Reference proteome</keyword>
<feature type="region of interest" description="Disordered" evidence="1">
    <location>
        <begin position="564"/>
        <end position="583"/>
    </location>
</feature>
<dbReference type="Proteomes" id="UP001498398">
    <property type="component" value="Unassembled WGS sequence"/>
</dbReference>
<feature type="region of interest" description="Disordered" evidence="1">
    <location>
        <begin position="257"/>
        <end position="358"/>
    </location>
</feature>
<gene>
    <name evidence="2" type="ORF">VKT23_008598</name>
</gene>
<name>A0ABR1JHZ3_9AGAR</name>
<protein>
    <submittedName>
        <fullName evidence="2">Uncharacterized protein</fullName>
    </submittedName>
</protein>
<evidence type="ECO:0000313" key="2">
    <source>
        <dbReference type="EMBL" id="KAK7461420.1"/>
    </source>
</evidence>
<feature type="compositionally biased region" description="Polar residues" evidence="1">
    <location>
        <begin position="307"/>
        <end position="324"/>
    </location>
</feature>
<proteinExistence type="predicted"/>
<comment type="caution">
    <text evidence="2">The sequence shown here is derived from an EMBL/GenBank/DDBJ whole genome shotgun (WGS) entry which is preliminary data.</text>
</comment>
<dbReference type="EMBL" id="JBANRG010000013">
    <property type="protein sequence ID" value="KAK7461420.1"/>
    <property type="molecule type" value="Genomic_DNA"/>
</dbReference>
<feature type="compositionally biased region" description="Low complexity" evidence="1">
    <location>
        <begin position="290"/>
        <end position="301"/>
    </location>
</feature>
<evidence type="ECO:0000256" key="1">
    <source>
        <dbReference type="SAM" id="MobiDB-lite"/>
    </source>
</evidence>
<accession>A0ABR1JHZ3</accession>
<sequence length="722" mass="77764">MYSGDAAAYSAYSSQISSTLSLSNPSPHYRATTFPNMGANSSHQHPFNMNMDSASGELSIPHTLSPELQITLLRHTLAEKNQELGYLKNSLLVTVKDLSEYTTKLGETVDTIHSKINAPPCFCSPQHKQEDFPLVKHWKNPKTKKKSKDSSFDVEETKLVGDTTWYITHQDGSPISTEYADEMCAHGCMIWQDLKLEGIHLTSWGAAGLRAYKTYEELMCWRFVELSYGENNWKAHRLTCDNYPSWHKTYGTDLNSIKVEGDDNGPSTSKPSNKRGSSEAPPAGKHRKVSTPSPLRTSTTPDPVPTTAISNPISIMPTSISNPESISVATPIPTSSTTSTPSAASVSTPPPMANTPPVPSTPGIFPTFSSNGMVSQARTSMSMQMPPTNILPFTSASMQTPPPAPTDILPSASASTQTPPTNILPSASTSMQTPPPAPTNILPSASMPTQTPPTNILPSASVSMQTPPPAPTDILPSASTSMQTPPTNILPSASTSMQMHLPATLNGTTHQMPFTTSLMYSTPVGTTTSIASRSFLPQLDLPLSPSGHLISSLIPTNSSQRIDAELSSAGPSNSHSQVSRASQIQDKDRLAALAAAAFMSQEEKFEMLNDPLADMYEEPEEVPFLNPSSSSAQLASATDNIKCVDSSESKNSKNRKACKLPNPELTDAKMICKYKWVTANPTGSEVQFDAYWKNLGTGGHKPYMVRATAFKDAKKKAKGKPK</sequence>
<feature type="compositionally biased region" description="Polar residues" evidence="1">
    <location>
        <begin position="569"/>
        <end position="583"/>
    </location>
</feature>
<feature type="region of interest" description="Disordered" evidence="1">
    <location>
        <begin position="398"/>
        <end position="421"/>
    </location>
</feature>
<organism evidence="2 3">
    <name type="scientific">Marasmiellus scandens</name>
    <dbReference type="NCBI Taxonomy" id="2682957"/>
    <lineage>
        <taxon>Eukaryota</taxon>
        <taxon>Fungi</taxon>
        <taxon>Dikarya</taxon>
        <taxon>Basidiomycota</taxon>
        <taxon>Agaricomycotina</taxon>
        <taxon>Agaricomycetes</taxon>
        <taxon>Agaricomycetidae</taxon>
        <taxon>Agaricales</taxon>
        <taxon>Marasmiineae</taxon>
        <taxon>Omphalotaceae</taxon>
        <taxon>Marasmiellus</taxon>
    </lineage>
</organism>
<reference evidence="2 3" key="1">
    <citation type="submission" date="2024-01" db="EMBL/GenBank/DDBJ databases">
        <title>A draft genome for the cacao thread blight pathogen Marasmiellus scandens.</title>
        <authorList>
            <person name="Baruah I.K."/>
            <person name="Leung J."/>
            <person name="Bukari Y."/>
            <person name="Amoako-Attah I."/>
            <person name="Meinhardt L.W."/>
            <person name="Bailey B.A."/>
            <person name="Cohen S.P."/>
        </authorList>
    </citation>
    <scope>NUCLEOTIDE SEQUENCE [LARGE SCALE GENOMIC DNA]</scope>
    <source>
        <strain evidence="2 3">GH-19</strain>
    </source>
</reference>